<dbReference type="Gene3D" id="3.40.50.1820">
    <property type="entry name" value="alpha/beta hydrolase"/>
    <property type="match status" value="1"/>
</dbReference>
<organism evidence="8 9">
    <name type="scientific">Streptosporangium oxazolinicum</name>
    <dbReference type="NCBI Taxonomy" id="909287"/>
    <lineage>
        <taxon>Bacteria</taxon>
        <taxon>Bacillati</taxon>
        <taxon>Actinomycetota</taxon>
        <taxon>Actinomycetes</taxon>
        <taxon>Streptosporangiales</taxon>
        <taxon>Streptosporangiaceae</taxon>
        <taxon>Streptosporangium</taxon>
    </lineage>
</organism>
<dbReference type="InterPro" id="IPR001227">
    <property type="entry name" value="Ac_transferase_dom_sf"/>
</dbReference>
<dbReference type="RefSeq" id="WP_344915419.1">
    <property type="nucleotide sequence ID" value="NZ_BAABAQ010000001.1"/>
</dbReference>
<proteinExistence type="predicted"/>
<keyword evidence="9" id="KW-1185">Reference proteome</keyword>
<dbReference type="InterPro" id="IPR014031">
    <property type="entry name" value="Ketoacyl_synth_C"/>
</dbReference>
<accession>A0ABP8AFY1</accession>
<dbReference type="Gene3D" id="3.40.366.10">
    <property type="entry name" value="Malonyl-Coenzyme A Acyl Carrier Protein, domain 2"/>
    <property type="match status" value="1"/>
</dbReference>
<dbReference type="PROSITE" id="PS52004">
    <property type="entry name" value="KS3_2"/>
    <property type="match status" value="1"/>
</dbReference>
<dbReference type="InterPro" id="IPR009081">
    <property type="entry name" value="PP-bd_ACP"/>
</dbReference>
<dbReference type="PANTHER" id="PTHR43775:SF51">
    <property type="entry name" value="INACTIVE PHENOLPHTHIOCEROL SYNTHESIS POLYKETIDE SYNTHASE TYPE I PKS1-RELATED"/>
    <property type="match status" value="1"/>
</dbReference>
<keyword evidence="1" id="KW-0596">Phosphopantetheine</keyword>
<dbReference type="Pfam" id="PF00109">
    <property type="entry name" value="ketoacyl-synt"/>
    <property type="match status" value="1"/>
</dbReference>
<evidence type="ECO:0000256" key="2">
    <source>
        <dbReference type="ARBA" id="ARBA00022553"/>
    </source>
</evidence>
<evidence type="ECO:0000313" key="9">
    <source>
        <dbReference type="Proteomes" id="UP001501251"/>
    </source>
</evidence>
<keyword evidence="2" id="KW-0597">Phosphoprotein</keyword>
<dbReference type="Gene3D" id="3.30.70.3290">
    <property type="match status" value="1"/>
</dbReference>
<dbReference type="EMBL" id="BAABAQ010000001">
    <property type="protein sequence ID" value="GAA4183192.1"/>
    <property type="molecule type" value="Genomic_DNA"/>
</dbReference>
<keyword evidence="3" id="KW-0808">Transferase</keyword>
<dbReference type="SMART" id="SM00827">
    <property type="entry name" value="PKS_AT"/>
    <property type="match status" value="1"/>
</dbReference>
<evidence type="ECO:0000256" key="1">
    <source>
        <dbReference type="ARBA" id="ARBA00022450"/>
    </source>
</evidence>
<keyword evidence="4" id="KW-0012">Acyltransferase</keyword>
<dbReference type="SUPFAM" id="SSF52151">
    <property type="entry name" value="FabD/lysophospholipase-like"/>
    <property type="match status" value="1"/>
</dbReference>
<dbReference type="Pfam" id="PF00550">
    <property type="entry name" value="PP-binding"/>
    <property type="match status" value="1"/>
</dbReference>
<dbReference type="SUPFAM" id="SSF47336">
    <property type="entry name" value="ACP-like"/>
    <property type="match status" value="1"/>
</dbReference>
<dbReference type="SMART" id="SM00825">
    <property type="entry name" value="PKS_KS"/>
    <property type="match status" value="1"/>
</dbReference>
<dbReference type="Proteomes" id="UP001501251">
    <property type="component" value="Unassembled WGS sequence"/>
</dbReference>
<feature type="region of interest" description="Disordered" evidence="5">
    <location>
        <begin position="871"/>
        <end position="892"/>
    </location>
</feature>
<evidence type="ECO:0000313" key="8">
    <source>
        <dbReference type="EMBL" id="GAA4183192.1"/>
    </source>
</evidence>
<protein>
    <submittedName>
        <fullName evidence="8">Uncharacterized protein</fullName>
    </submittedName>
</protein>
<dbReference type="Pfam" id="PF02801">
    <property type="entry name" value="Ketoacyl-synt_C"/>
    <property type="match status" value="1"/>
</dbReference>
<evidence type="ECO:0000259" key="7">
    <source>
        <dbReference type="PROSITE" id="PS52004"/>
    </source>
</evidence>
<evidence type="ECO:0000256" key="5">
    <source>
        <dbReference type="SAM" id="MobiDB-lite"/>
    </source>
</evidence>
<dbReference type="InterPro" id="IPR032821">
    <property type="entry name" value="PKS_assoc"/>
</dbReference>
<dbReference type="Pfam" id="PF00698">
    <property type="entry name" value="Acyl_transf_1"/>
    <property type="match status" value="1"/>
</dbReference>
<feature type="domain" description="Ketosynthase family 3 (KS3)" evidence="7">
    <location>
        <begin position="8"/>
        <end position="421"/>
    </location>
</feature>
<dbReference type="InterPro" id="IPR014043">
    <property type="entry name" value="Acyl_transferase_dom"/>
</dbReference>
<dbReference type="PROSITE" id="PS50075">
    <property type="entry name" value="CARRIER"/>
    <property type="match status" value="1"/>
</dbReference>
<reference evidence="9" key="1">
    <citation type="journal article" date="2019" name="Int. J. Syst. Evol. Microbiol.">
        <title>The Global Catalogue of Microorganisms (GCM) 10K type strain sequencing project: providing services to taxonomists for standard genome sequencing and annotation.</title>
        <authorList>
            <consortium name="The Broad Institute Genomics Platform"/>
            <consortium name="The Broad Institute Genome Sequencing Center for Infectious Disease"/>
            <person name="Wu L."/>
            <person name="Ma J."/>
        </authorList>
    </citation>
    <scope>NUCLEOTIDE SEQUENCE [LARGE SCALE GENOMIC DNA]</scope>
    <source>
        <strain evidence="9">JCM 17388</strain>
    </source>
</reference>
<dbReference type="InterPro" id="IPR018201">
    <property type="entry name" value="Ketoacyl_synth_AS"/>
</dbReference>
<dbReference type="SUPFAM" id="SSF55048">
    <property type="entry name" value="Probable ACP-binding domain of malonyl-CoA ACP transacylase"/>
    <property type="match status" value="1"/>
</dbReference>
<dbReference type="InterPro" id="IPR020806">
    <property type="entry name" value="PKS_PP-bd"/>
</dbReference>
<dbReference type="Pfam" id="PF16197">
    <property type="entry name" value="KAsynt_C_assoc"/>
    <property type="match status" value="1"/>
</dbReference>
<comment type="caution">
    <text evidence="8">The sequence shown here is derived from an EMBL/GenBank/DDBJ whole genome shotgun (WGS) entry which is preliminary data.</text>
</comment>
<evidence type="ECO:0000256" key="4">
    <source>
        <dbReference type="ARBA" id="ARBA00023315"/>
    </source>
</evidence>
<evidence type="ECO:0000256" key="3">
    <source>
        <dbReference type="ARBA" id="ARBA00022679"/>
    </source>
</evidence>
<dbReference type="PANTHER" id="PTHR43775">
    <property type="entry name" value="FATTY ACID SYNTHASE"/>
    <property type="match status" value="1"/>
</dbReference>
<dbReference type="InterPro" id="IPR006162">
    <property type="entry name" value="Ppantetheine_attach_site"/>
</dbReference>
<feature type="domain" description="Carrier" evidence="6">
    <location>
        <begin position="898"/>
        <end position="973"/>
    </location>
</feature>
<dbReference type="InterPro" id="IPR016035">
    <property type="entry name" value="Acyl_Trfase/lysoPLipase"/>
</dbReference>
<sequence length="1000" mass="104857">MTAPHVEQTFIAIIGMAGRFPGAPDVDAFWEGLATGTEFVTRSPEEGNTGRTSAYGVVPDADLFDAGFFGFSPREALMLDPQHRVFLECAWEALENAGCDPAAYPGVIGVYGGCGDTDHLALLREHRDLFPGVTDWQFRLACGMDFLTSRVAYKLDLNGPAVTVQTACSTSLVAVHQAAQALLAGECDVALAGGATIRVPHPMESQGDDDVLASDGRCRPFDADASGTVSGDGAGVVVLKRLEDALADGDLVHAVIRGSAVNNDGAGKVGFTAPSVDGQAAAVRAAHLLAEVSPATIGYVEAHGTATPVGDPIEVRALSKAFGLGTDEKAFCLLGSVKSNIGHTDAAAGVIGLIKVVLSLRHELVPGTVHFRRANPEIDLDTGPFVVRGEATPWPRTGTPRRAGVNSLGIGGTNAHVVVEEWRDSAPPEPSGGPQLLVLSARTGRALAEAATRLGERLRRGDTPLADVAWTLQTGRRGFTHRAFAVCADGGDAVSVLTGVEPRRLVTGRAAARAAGVAFLFPGQGGQHLGMARDLYEREPVFREAVDTCAELAAPELGLDLRDVLYPGADAESWAEARLGTMTVCQPALFAIQHGLALLWRARGVTPEVVLGHSLGAYAAASTAGVLTPADALTLVLARGRILDGLPSGSMLAVPLGEAALLPSLDGGLSIAAINGPAQCVVTGPAADVDRLRDRLAGEGVDARPLRISAAAHSPLVEPALAGYAELVGKVPLRPPAIRWISDRTGMPVTAEEACDPASWAAHLRHTVRFSAALGTLLTTGEHALLELGPGRTLGGLARQHPAYRADRPVAQSLPHAADAGGGAAELLHATGLLWQAGVPVEWSALHRGRRPRRVPLPAYPFQRRRFRLDERDPARDATSAGEPSGFERPELDADYVQPETRTEKIIAAAFREALGLASLGVHDNFFDLGGDSLIATRLVAGIRSELDVELGVRAFFRAPTVAALASLLDAALLDASHLETSRLETSHLDASRLDEQERP</sequence>
<dbReference type="InterPro" id="IPR016036">
    <property type="entry name" value="Malonyl_transacylase_ACP-bd"/>
</dbReference>
<dbReference type="PROSITE" id="PS00012">
    <property type="entry name" value="PHOSPHOPANTETHEINE"/>
    <property type="match status" value="1"/>
</dbReference>
<dbReference type="SMART" id="SM00823">
    <property type="entry name" value="PKS_PP"/>
    <property type="match status" value="1"/>
</dbReference>
<dbReference type="InterPro" id="IPR050091">
    <property type="entry name" value="PKS_NRPS_Biosynth_Enz"/>
</dbReference>
<dbReference type="InterPro" id="IPR020841">
    <property type="entry name" value="PKS_Beta-ketoAc_synthase_dom"/>
</dbReference>
<name>A0ABP8AFY1_9ACTN</name>
<dbReference type="PROSITE" id="PS00606">
    <property type="entry name" value="KS3_1"/>
    <property type="match status" value="1"/>
</dbReference>
<dbReference type="InterPro" id="IPR029058">
    <property type="entry name" value="AB_hydrolase_fold"/>
</dbReference>
<evidence type="ECO:0000259" key="6">
    <source>
        <dbReference type="PROSITE" id="PS50075"/>
    </source>
</evidence>
<dbReference type="Gene3D" id="3.40.47.10">
    <property type="match status" value="1"/>
</dbReference>
<dbReference type="InterPro" id="IPR036736">
    <property type="entry name" value="ACP-like_sf"/>
</dbReference>
<dbReference type="InterPro" id="IPR016039">
    <property type="entry name" value="Thiolase-like"/>
</dbReference>
<dbReference type="InterPro" id="IPR014030">
    <property type="entry name" value="Ketoacyl_synth_N"/>
</dbReference>
<dbReference type="SUPFAM" id="SSF53901">
    <property type="entry name" value="Thiolase-like"/>
    <property type="match status" value="1"/>
</dbReference>
<gene>
    <name evidence="8" type="ORF">GCM10022252_10230</name>
</gene>
<dbReference type="CDD" id="cd00833">
    <property type="entry name" value="PKS"/>
    <property type="match status" value="1"/>
</dbReference>